<organism evidence="1 2">
    <name type="scientific">Platanthera guangdongensis</name>
    <dbReference type="NCBI Taxonomy" id="2320717"/>
    <lineage>
        <taxon>Eukaryota</taxon>
        <taxon>Viridiplantae</taxon>
        <taxon>Streptophyta</taxon>
        <taxon>Embryophyta</taxon>
        <taxon>Tracheophyta</taxon>
        <taxon>Spermatophyta</taxon>
        <taxon>Magnoliopsida</taxon>
        <taxon>Liliopsida</taxon>
        <taxon>Asparagales</taxon>
        <taxon>Orchidaceae</taxon>
        <taxon>Orchidoideae</taxon>
        <taxon>Orchideae</taxon>
        <taxon>Orchidinae</taxon>
        <taxon>Platanthera</taxon>
    </lineage>
</organism>
<comment type="caution">
    <text evidence="1">The sequence shown here is derived from an EMBL/GenBank/DDBJ whole genome shotgun (WGS) entry which is preliminary data.</text>
</comment>
<dbReference type="Proteomes" id="UP001412067">
    <property type="component" value="Unassembled WGS sequence"/>
</dbReference>
<reference evidence="1 2" key="1">
    <citation type="journal article" date="2022" name="Nat. Plants">
        <title>Genomes of leafy and leafless Platanthera orchids illuminate the evolution of mycoheterotrophy.</title>
        <authorList>
            <person name="Li M.H."/>
            <person name="Liu K.W."/>
            <person name="Li Z."/>
            <person name="Lu H.C."/>
            <person name="Ye Q.L."/>
            <person name="Zhang D."/>
            <person name="Wang J.Y."/>
            <person name="Li Y.F."/>
            <person name="Zhong Z.M."/>
            <person name="Liu X."/>
            <person name="Yu X."/>
            <person name="Liu D.K."/>
            <person name="Tu X.D."/>
            <person name="Liu B."/>
            <person name="Hao Y."/>
            <person name="Liao X.Y."/>
            <person name="Jiang Y.T."/>
            <person name="Sun W.H."/>
            <person name="Chen J."/>
            <person name="Chen Y.Q."/>
            <person name="Ai Y."/>
            <person name="Zhai J.W."/>
            <person name="Wu S.S."/>
            <person name="Zhou Z."/>
            <person name="Hsiao Y.Y."/>
            <person name="Wu W.L."/>
            <person name="Chen Y.Y."/>
            <person name="Lin Y.F."/>
            <person name="Hsu J.L."/>
            <person name="Li C.Y."/>
            <person name="Wang Z.W."/>
            <person name="Zhao X."/>
            <person name="Zhong W.Y."/>
            <person name="Ma X.K."/>
            <person name="Ma L."/>
            <person name="Huang J."/>
            <person name="Chen G.Z."/>
            <person name="Huang M.Z."/>
            <person name="Huang L."/>
            <person name="Peng D.H."/>
            <person name="Luo Y.B."/>
            <person name="Zou S.Q."/>
            <person name="Chen S.P."/>
            <person name="Lan S."/>
            <person name="Tsai W.C."/>
            <person name="Van de Peer Y."/>
            <person name="Liu Z.J."/>
        </authorList>
    </citation>
    <scope>NUCLEOTIDE SEQUENCE [LARGE SCALE GENOMIC DNA]</scope>
    <source>
        <strain evidence="1">Lor288</strain>
    </source>
</reference>
<keyword evidence="2" id="KW-1185">Reference proteome</keyword>
<gene>
    <name evidence="1" type="ORF">KSP40_PGU009813</name>
</gene>
<sequence>MSMVKVKERTRIVGLEVVPNRQVVLISLYKQTLMEIKAVLEEKGYRKAWSASPTTTSGLASMTLGLMTF</sequence>
<accession>A0ABR2M0B7</accession>
<protein>
    <submittedName>
        <fullName evidence="1">Uncharacterized protein</fullName>
    </submittedName>
</protein>
<evidence type="ECO:0000313" key="2">
    <source>
        <dbReference type="Proteomes" id="UP001412067"/>
    </source>
</evidence>
<evidence type="ECO:0000313" key="1">
    <source>
        <dbReference type="EMBL" id="KAK8955864.1"/>
    </source>
</evidence>
<dbReference type="EMBL" id="JBBWWR010000013">
    <property type="protein sequence ID" value="KAK8955864.1"/>
    <property type="molecule type" value="Genomic_DNA"/>
</dbReference>
<name>A0ABR2M0B7_9ASPA</name>
<proteinExistence type="predicted"/>